<gene>
    <name evidence="2" type="ORF">PENDEC_c021G01802</name>
</gene>
<evidence type="ECO:0000313" key="3">
    <source>
        <dbReference type="Proteomes" id="UP000191522"/>
    </source>
</evidence>
<proteinExistence type="predicted"/>
<dbReference type="EMBL" id="MDYL01000021">
    <property type="protein sequence ID" value="OQD72378.1"/>
    <property type="molecule type" value="Genomic_DNA"/>
</dbReference>
<organism evidence="2 3">
    <name type="scientific">Penicillium decumbens</name>
    <dbReference type="NCBI Taxonomy" id="69771"/>
    <lineage>
        <taxon>Eukaryota</taxon>
        <taxon>Fungi</taxon>
        <taxon>Dikarya</taxon>
        <taxon>Ascomycota</taxon>
        <taxon>Pezizomycotina</taxon>
        <taxon>Eurotiomycetes</taxon>
        <taxon>Eurotiomycetidae</taxon>
        <taxon>Eurotiales</taxon>
        <taxon>Aspergillaceae</taxon>
        <taxon>Penicillium</taxon>
    </lineage>
</organism>
<protein>
    <submittedName>
        <fullName evidence="2">Uncharacterized protein</fullName>
    </submittedName>
</protein>
<comment type="caution">
    <text evidence="2">The sequence shown here is derived from an EMBL/GenBank/DDBJ whole genome shotgun (WGS) entry which is preliminary data.</text>
</comment>
<dbReference type="Proteomes" id="UP000191522">
    <property type="component" value="Unassembled WGS sequence"/>
</dbReference>
<accession>A0A1V6P5Z5</accession>
<dbReference type="OMA" id="IFTHTPA"/>
<feature type="region of interest" description="Disordered" evidence="1">
    <location>
        <begin position="95"/>
        <end position="150"/>
    </location>
</feature>
<keyword evidence="3" id="KW-1185">Reference proteome</keyword>
<reference evidence="3" key="1">
    <citation type="journal article" date="2017" name="Nat. Microbiol.">
        <title>Global analysis of biosynthetic gene clusters reveals vast potential of secondary metabolite production in Penicillium species.</title>
        <authorList>
            <person name="Nielsen J.C."/>
            <person name="Grijseels S."/>
            <person name="Prigent S."/>
            <person name="Ji B."/>
            <person name="Dainat J."/>
            <person name="Nielsen K.F."/>
            <person name="Frisvad J.C."/>
            <person name="Workman M."/>
            <person name="Nielsen J."/>
        </authorList>
    </citation>
    <scope>NUCLEOTIDE SEQUENCE [LARGE SCALE GENOMIC DNA]</scope>
    <source>
        <strain evidence="3">IBT 11843</strain>
    </source>
</reference>
<sequence>MMQLQRQNITQRYARVYRDVRKRKIVCAQTVTAHAASISALRQFHRSIKLTSCTAKMAIDSKDLDGDSEMASSIDSLLTDSDGNEAGARTPTIFTHTPAAASKLSPPGSQQQIPDNPATVDPKEVEGNAAQKTRAGSEQHLAPWQTKRAQEDYQRAMEHVVDKDFNLHEFGDPFDERDLDEKLL</sequence>
<dbReference type="OrthoDB" id="5377039at2759"/>
<evidence type="ECO:0000313" key="2">
    <source>
        <dbReference type="EMBL" id="OQD72378.1"/>
    </source>
</evidence>
<name>A0A1V6P5Z5_PENDC</name>
<dbReference type="AlphaFoldDB" id="A0A1V6P5Z5"/>
<evidence type="ECO:0000256" key="1">
    <source>
        <dbReference type="SAM" id="MobiDB-lite"/>
    </source>
</evidence>